<dbReference type="Pfam" id="PF12833">
    <property type="entry name" value="HTH_18"/>
    <property type="match status" value="1"/>
</dbReference>
<organism evidence="5 6">
    <name type="scientific">Jutongia huaianensis</name>
    <dbReference type="NCBI Taxonomy" id="2763668"/>
    <lineage>
        <taxon>Bacteria</taxon>
        <taxon>Bacillati</taxon>
        <taxon>Bacillota</taxon>
        <taxon>Clostridia</taxon>
        <taxon>Lachnospirales</taxon>
        <taxon>Lachnospiraceae</taxon>
        <taxon>Jutongia</taxon>
    </lineage>
</organism>
<dbReference type="InterPro" id="IPR020449">
    <property type="entry name" value="Tscrpt_reg_AraC-type_HTH"/>
</dbReference>
<evidence type="ECO:0000259" key="4">
    <source>
        <dbReference type="PROSITE" id="PS01124"/>
    </source>
</evidence>
<dbReference type="Gene3D" id="1.10.10.60">
    <property type="entry name" value="Homeodomain-like"/>
    <property type="match status" value="2"/>
</dbReference>
<dbReference type="PROSITE" id="PS01124">
    <property type="entry name" value="HTH_ARAC_FAMILY_2"/>
    <property type="match status" value="1"/>
</dbReference>
<keyword evidence="6" id="KW-1185">Reference proteome</keyword>
<evidence type="ECO:0000256" key="3">
    <source>
        <dbReference type="ARBA" id="ARBA00023163"/>
    </source>
</evidence>
<keyword evidence="2" id="KW-0238">DNA-binding</keyword>
<evidence type="ECO:0000313" key="6">
    <source>
        <dbReference type="Proteomes" id="UP000606193"/>
    </source>
</evidence>
<dbReference type="PANTHER" id="PTHR47504:SF5">
    <property type="entry name" value="RIGHT ORIGIN-BINDING PROTEIN"/>
    <property type="match status" value="1"/>
</dbReference>
<dbReference type="SUPFAM" id="SSF46689">
    <property type="entry name" value="Homeodomain-like"/>
    <property type="match status" value="2"/>
</dbReference>
<reference evidence="5 6" key="1">
    <citation type="submission" date="2020-08" db="EMBL/GenBank/DDBJ databases">
        <title>Genome public.</title>
        <authorList>
            <person name="Liu C."/>
            <person name="Sun Q."/>
        </authorList>
    </citation>
    <scope>NUCLEOTIDE SEQUENCE [LARGE SCALE GENOMIC DNA]</scope>
    <source>
        <strain evidence="5 6">NSJ-37</strain>
    </source>
</reference>
<dbReference type="InterPro" id="IPR009057">
    <property type="entry name" value="Homeodomain-like_sf"/>
</dbReference>
<dbReference type="Proteomes" id="UP000606193">
    <property type="component" value="Unassembled WGS sequence"/>
</dbReference>
<comment type="caution">
    <text evidence="5">The sequence shown here is derived from an EMBL/GenBank/DDBJ whole genome shotgun (WGS) entry which is preliminary data.</text>
</comment>
<evidence type="ECO:0000256" key="1">
    <source>
        <dbReference type="ARBA" id="ARBA00023015"/>
    </source>
</evidence>
<gene>
    <name evidence="5" type="ORF">H8704_02105</name>
</gene>
<dbReference type="PRINTS" id="PR00032">
    <property type="entry name" value="HTHARAC"/>
</dbReference>
<dbReference type="PANTHER" id="PTHR47504">
    <property type="entry name" value="RIGHT ORIGIN-BINDING PROTEIN"/>
    <property type="match status" value="1"/>
</dbReference>
<dbReference type="EMBL" id="JACRSX010000002">
    <property type="protein sequence ID" value="MBC8561435.1"/>
    <property type="molecule type" value="Genomic_DNA"/>
</dbReference>
<keyword evidence="1" id="KW-0805">Transcription regulation</keyword>
<dbReference type="RefSeq" id="WP_182439832.1">
    <property type="nucleotide sequence ID" value="NZ_JACRSX010000002.1"/>
</dbReference>
<name>A0ABR7MYH5_9FIRM</name>
<dbReference type="InterPro" id="IPR018062">
    <property type="entry name" value="HTH_AraC-typ_CS"/>
</dbReference>
<dbReference type="InterPro" id="IPR018060">
    <property type="entry name" value="HTH_AraC"/>
</dbReference>
<keyword evidence="3" id="KW-0804">Transcription</keyword>
<protein>
    <submittedName>
        <fullName evidence="5">Helix-turn-helix transcriptional regulator</fullName>
    </submittedName>
</protein>
<feature type="domain" description="HTH araC/xylS-type" evidence="4">
    <location>
        <begin position="9"/>
        <end position="107"/>
    </location>
</feature>
<dbReference type="PROSITE" id="PS00041">
    <property type="entry name" value="HTH_ARAC_FAMILY_1"/>
    <property type="match status" value="1"/>
</dbReference>
<proteinExistence type="predicted"/>
<evidence type="ECO:0000313" key="5">
    <source>
        <dbReference type="EMBL" id="MBC8561435.1"/>
    </source>
</evidence>
<dbReference type="SMART" id="SM00342">
    <property type="entry name" value="HTH_ARAC"/>
    <property type="match status" value="1"/>
</dbReference>
<sequence length="116" mass="13566">MSKEDDVFNSVFTYIEDNLTEKLTVEEIAKHVYLSPTYLQSVFKEHFGIPLAEYVRSQKLKRAMDLLYNTERRISDIAYDSGFEHESSFIRSFKREFGMTPGEARRKKCHDSGKVS</sequence>
<accession>A0ABR7MYH5</accession>
<evidence type="ECO:0000256" key="2">
    <source>
        <dbReference type="ARBA" id="ARBA00023125"/>
    </source>
</evidence>
<dbReference type="InterPro" id="IPR050959">
    <property type="entry name" value="MarA-like"/>
</dbReference>